<sequence length="46" mass="5654">MSPYEKRETIQCIVYIIFIIIFMKLTLNAYRMLEYYESLDNLQLTK</sequence>
<proteinExistence type="predicted"/>
<feature type="transmembrane region" description="Helical" evidence="1">
    <location>
        <begin position="12"/>
        <end position="30"/>
    </location>
</feature>
<accession>A0A6C0DM62</accession>
<protein>
    <submittedName>
        <fullName evidence="2">Uncharacterized protein</fullName>
    </submittedName>
</protein>
<keyword evidence="1" id="KW-0812">Transmembrane</keyword>
<keyword evidence="1" id="KW-1133">Transmembrane helix</keyword>
<name>A0A6C0DM62_9ZZZZ</name>
<evidence type="ECO:0000256" key="1">
    <source>
        <dbReference type="SAM" id="Phobius"/>
    </source>
</evidence>
<reference evidence="2" key="1">
    <citation type="journal article" date="2020" name="Nature">
        <title>Giant virus diversity and host interactions through global metagenomics.</title>
        <authorList>
            <person name="Schulz F."/>
            <person name="Roux S."/>
            <person name="Paez-Espino D."/>
            <person name="Jungbluth S."/>
            <person name="Walsh D.A."/>
            <person name="Denef V.J."/>
            <person name="McMahon K.D."/>
            <person name="Konstantinidis K.T."/>
            <person name="Eloe-Fadrosh E.A."/>
            <person name="Kyrpides N.C."/>
            <person name="Woyke T."/>
        </authorList>
    </citation>
    <scope>NUCLEOTIDE SEQUENCE</scope>
    <source>
        <strain evidence="2">GVMAG-M-3300023174-24</strain>
    </source>
</reference>
<evidence type="ECO:0000313" key="2">
    <source>
        <dbReference type="EMBL" id="QHT17364.1"/>
    </source>
</evidence>
<dbReference type="EMBL" id="MN739634">
    <property type="protein sequence ID" value="QHT17364.1"/>
    <property type="molecule type" value="Genomic_DNA"/>
</dbReference>
<dbReference type="AlphaFoldDB" id="A0A6C0DM62"/>
<keyword evidence="1" id="KW-0472">Membrane</keyword>
<organism evidence="2">
    <name type="scientific">viral metagenome</name>
    <dbReference type="NCBI Taxonomy" id="1070528"/>
    <lineage>
        <taxon>unclassified sequences</taxon>
        <taxon>metagenomes</taxon>
        <taxon>organismal metagenomes</taxon>
    </lineage>
</organism>